<proteinExistence type="predicted"/>
<evidence type="ECO:0000313" key="1">
    <source>
        <dbReference type="EMBL" id="MDQ0505968.1"/>
    </source>
</evidence>
<name>A0ABU0LFQ7_XANAG</name>
<dbReference type="EMBL" id="JAUSVY010000006">
    <property type="protein sequence ID" value="MDQ0505968.1"/>
    <property type="molecule type" value="Genomic_DNA"/>
</dbReference>
<gene>
    <name evidence="1" type="ORF">QOZ94_002772</name>
</gene>
<comment type="caution">
    <text evidence="1">The sequence shown here is derived from an EMBL/GenBank/DDBJ whole genome shotgun (WGS) entry which is preliminary data.</text>
</comment>
<keyword evidence="2" id="KW-1185">Reference proteome</keyword>
<dbReference type="RefSeq" id="WP_237347722.1">
    <property type="nucleotide sequence ID" value="NZ_JABWGX010000048.1"/>
</dbReference>
<evidence type="ECO:0000313" key="2">
    <source>
        <dbReference type="Proteomes" id="UP001241747"/>
    </source>
</evidence>
<organism evidence="1 2">
    <name type="scientific">Xanthobacter agilis</name>
    <dbReference type="NCBI Taxonomy" id="47492"/>
    <lineage>
        <taxon>Bacteria</taxon>
        <taxon>Pseudomonadati</taxon>
        <taxon>Pseudomonadota</taxon>
        <taxon>Alphaproteobacteria</taxon>
        <taxon>Hyphomicrobiales</taxon>
        <taxon>Xanthobacteraceae</taxon>
        <taxon>Xanthobacter</taxon>
    </lineage>
</organism>
<accession>A0ABU0LFQ7</accession>
<sequence length="77" mass="8701">MSTYQQQADEVECRFMEARDHLEILRCKPIGKGGLDPAEIKRREMRLDVLKNAAATLSRVAQKDAERRAAQVSEAAE</sequence>
<protein>
    <submittedName>
        <fullName evidence="1">Component of membrane protein insertase Oxa1/YidC/SpoIIIJ protein YidD</fullName>
    </submittedName>
</protein>
<dbReference type="Proteomes" id="UP001241747">
    <property type="component" value="Unassembled WGS sequence"/>
</dbReference>
<reference evidence="1 2" key="1">
    <citation type="submission" date="2023-07" db="EMBL/GenBank/DDBJ databases">
        <title>Genomic Encyclopedia of Type Strains, Phase IV (KMG-IV): sequencing the most valuable type-strain genomes for metagenomic binning, comparative biology and taxonomic classification.</title>
        <authorList>
            <person name="Goeker M."/>
        </authorList>
    </citation>
    <scope>NUCLEOTIDE SEQUENCE [LARGE SCALE GENOMIC DNA]</scope>
    <source>
        <strain evidence="1 2">DSM 3770</strain>
    </source>
</reference>